<accession>A0ABW4BH21</accession>
<sequence>MLDQALRKAKWRQRLMMVLIAVVVLIIGGPLAYSGLNQLCGRQTDALYTALTNYHLVAEPNVTVASEMLANNSSFGGNVVTKEYKEIDGYVVPWGTYTSHYSFHDWEMDESFTQTVSNRLDENTDRQQFQNTTLQKVARFYTHTHDLPNEARSLSRLPNHVGEIAVTFSRAVTYAELKQWVPKNVNLTWGYVFNDTKRVALEGDNSGLVENPIGMDLSYDQGPSRQLKDWQTALRGYWGNQTRSAGMKLALKASAKTLQFRGVILTGTTEQLVKVAGAANVAGTSVGVTVARVPYIKPVK</sequence>
<dbReference type="Pfam" id="PF13791">
    <property type="entry name" value="Sigma_reg_C"/>
    <property type="match status" value="1"/>
</dbReference>
<dbReference type="InterPro" id="IPR025672">
    <property type="entry name" value="Sigma_reg_C_dom"/>
</dbReference>
<comment type="caution">
    <text evidence="3">The sequence shown here is derived from an EMBL/GenBank/DDBJ whole genome shotgun (WGS) entry which is preliminary data.</text>
</comment>
<dbReference type="Pfam" id="PF13800">
    <property type="entry name" value="Sigma_reg_N"/>
    <property type="match status" value="1"/>
</dbReference>
<dbReference type="EMBL" id="JBHTOA010000016">
    <property type="protein sequence ID" value="MFD1398362.1"/>
    <property type="molecule type" value="Genomic_DNA"/>
</dbReference>
<feature type="domain" description="Sigma factor regulator C-terminal" evidence="1">
    <location>
        <begin position="154"/>
        <end position="288"/>
    </location>
</feature>
<reference evidence="4" key="1">
    <citation type="journal article" date="2019" name="Int. J. Syst. Evol. Microbiol.">
        <title>The Global Catalogue of Microorganisms (GCM) 10K type strain sequencing project: providing services to taxonomists for standard genome sequencing and annotation.</title>
        <authorList>
            <consortium name="The Broad Institute Genomics Platform"/>
            <consortium name="The Broad Institute Genome Sequencing Center for Infectious Disease"/>
            <person name="Wu L."/>
            <person name="Ma J."/>
        </authorList>
    </citation>
    <scope>NUCLEOTIDE SEQUENCE [LARGE SCALE GENOMIC DNA]</scope>
    <source>
        <strain evidence="4">CCM 9110</strain>
    </source>
</reference>
<dbReference type="InterPro" id="IPR029101">
    <property type="entry name" value="Sigma_reg_N"/>
</dbReference>
<feature type="domain" description="Sigma factor regulator N-terminal" evidence="2">
    <location>
        <begin position="4"/>
        <end position="91"/>
    </location>
</feature>
<dbReference type="RefSeq" id="WP_204117784.1">
    <property type="nucleotide sequence ID" value="NZ_BOLV01000001.1"/>
</dbReference>
<evidence type="ECO:0000313" key="4">
    <source>
        <dbReference type="Proteomes" id="UP001597199"/>
    </source>
</evidence>
<gene>
    <name evidence="3" type="ORF">ACFQ41_03455</name>
</gene>
<evidence type="ECO:0000259" key="2">
    <source>
        <dbReference type="Pfam" id="PF13800"/>
    </source>
</evidence>
<proteinExistence type="predicted"/>
<protein>
    <submittedName>
        <fullName evidence="3">Sigma factor regulator N-terminal domain-containing protein</fullName>
    </submittedName>
</protein>
<evidence type="ECO:0000259" key="1">
    <source>
        <dbReference type="Pfam" id="PF13791"/>
    </source>
</evidence>
<keyword evidence="4" id="KW-1185">Reference proteome</keyword>
<name>A0ABW4BH21_9LACO</name>
<organism evidence="3 4">
    <name type="scientific">Lacticaseibacillus suilingensis</name>
    <dbReference type="NCBI Taxonomy" id="2799577"/>
    <lineage>
        <taxon>Bacteria</taxon>
        <taxon>Bacillati</taxon>
        <taxon>Bacillota</taxon>
        <taxon>Bacilli</taxon>
        <taxon>Lactobacillales</taxon>
        <taxon>Lactobacillaceae</taxon>
        <taxon>Lacticaseibacillus</taxon>
    </lineage>
</organism>
<dbReference type="Proteomes" id="UP001597199">
    <property type="component" value="Unassembled WGS sequence"/>
</dbReference>
<evidence type="ECO:0000313" key="3">
    <source>
        <dbReference type="EMBL" id="MFD1398362.1"/>
    </source>
</evidence>